<dbReference type="RefSeq" id="YP_010111628.1">
    <property type="nucleotide sequence ID" value="NC_055883.1"/>
</dbReference>
<accession>A0A7M1S258</accession>
<evidence type="ECO:0000313" key="1">
    <source>
        <dbReference type="EMBL" id="QOR59470.1"/>
    </source>
</evidence>
<dbReference type="InterPro" id="IPR056401">
    <property type="entry name" value="Crass_capsid"/>
</dbReference>
<reference evidence="1 2" key="1">
    <citation type="submission" date="2020-07" db="EMBL/GenBank/DDBJ databases">
        <title>Taxonomic proposal: Crassvirales, a new order of highly abundant and diverse bacterial viruses.</title>
        <authorList>
            <person name="Shkoporov A.N."/>
            <person name="Stockdale S.R."/>
            <person name="Guerin E."/>
            <person name="Ross R.P."/>
            <person name="Hill C."/>
        </authorList>
    </citation>
    <scope>NUCLEOTIDE SEQUENCE [LARGE SCALE GENOMIC DNA]</scope>
</reference>
<dbReference type="EMBL" id="MT774390">
    <property type="protein sequence ID" value="QOR59470.1"/>
    <property type="molecule type" value="Genomic_DNA"/>
</dbReference>
<sequence>MAGKLGKFQMVSFQHWKGLTKENHLGSIYQLAPQRATNLMVQLLAFHRGKTLDSFLNQFPVKEFEDDSEYYWDVIGSSRRNIPLVEARKEDGTKVEDDGSMIGEGTSPFYLVFPEDWFADGEYIVGNLNELYQFRILGDPRMEGTNAVYKVELAGGNTAGVPAERLLAGERFSIEAAFVEKELSRKVGDVRYTSPVSMRNEWSVVRIQHKVPGSMLNKKLAVGIPIIKETDGRYTKSVAKMWMHNVDFEVEQQFSEYKNNALAFGRSNRNSNGEYMNIGKSGGVIKTGAGLFEQMEVANTMYYNVFSLKLLEDALYELSASKLDFGDRYFLIKTGERGAIQFHKEVLKTVSGWTQFVLDNNSIGVVQKTQSQLHQNALSAGFQFVEYRAPNGVRVKIDVDPFYDDPVRNKIPHPQGGVAFSYRYDIMYIGTMDQPNIFKCKIKGDNEYRGYQWGLRNPFTGQIGNPYMSFDEDAAVIHRMATLGICVLDPTRTMSLIPAILQG</sequence>
<dbReference type="Proteomes" id="UP000593882">
    <property type="component" value="Segment"/>
</dbReference>
<name>A0A7M1S258_9CAUD</name>
<organism evidence="1 2">
    <name type="scientific">uncultured phage cr85_1</name>
    <dbReference type="NCBI Taxonomy" id="2772074"/>
    <lineage>
        <taxon>Viruses</taxon>
        <taxon>Duplodnaviria</taxon>
        <taxon>Heunggongvirae</taxon>
        <taxon>Uroviricota</taxon>
        <taxon>Caudoviricetes</taxon>
        <taxon>Crassvirales</taxon>
        <taxon>Steigviridae</taxon>
        <taxon>Asinivirinae</taxon>
        <taxon>Kahnovirus</taxon>
        <taxon>Kahnovirus oralis</taxon>
    </lineage>
</organism>
<protein>
    <submittedName>
        <fullName evidence="1">Major capsid protein</fullName>
    </submittedName>
</protein>
<dbReference type="GeneID" id="65130056"/>
<proteinExistence type="predicted"/>
<keyword evidence="2" id="KW-1185">Reference proteome</keyword>
<dbReference type="Pfam" id="PF23898">
    <property type="entry name" value="Crass_capsid"/>
    <property type="match status" value="1"/>
</dbReference>
<evidence type="ECO:0000313" key="2">
    <source>
        <dbReference type="Proteomes" id="UP000593882"/>
    </source>
</evidence>
<dbReference type="KEGG" id="vg:65130056"/>